<accession>X1KPP2</accession>
<evidence type="ECO:0000313" key="2">
    <source>
        <dbReference type="EMBL" id="GAH95595.1"/>
    </source>
</evidence>
<evidence type="ECO:0000256" key="1">
    <source>
        <dbReference type="SAM" id="MobiDB-lite"/>
    </source>
</evidence>
<reference evidence="2" key="1">
    <citation type="journal article" date="2014" name="Front. Microbiol.">
        <title>High frequency of phylogenetically diverse reductive dehalogenase-homologous genes in deep subseafloor sedimentary metagenomes.</title>
        <authorList>
            <person name="Kawai M."/>
            <person name="Futagami T."/>
            <person name="Toyoda A."/>
            <person name="Takaki Y."/>
            <person name="Nishi S."/>
            <person name="Hori S."/>
            <person name="Arai W."/>
            <person name="Tsubouchi T."/>
            <person name="Morono Y."/>
            <person name="Uchiyama I."/>
            <person name="Ito T."/>
            <person name="Fujiyama A."/>
            <person name="Inagaki F."/>
            <person name="Takami H."/>
        </authorList>
    </citation>
    <scope>NUCLEOTIDE SEQUENCE</scope>
    <source>
        <strain evidence="2">Expedition CK06-06</strain>
    </source>
</reference>
<name>X1KPP2_9ZZZZ</name>
<gene>
    <name evidence="2" type="ORF">S06H3_04064</name>
</gene>
<feature type="region of interest" description="Disordered" evidence="1">
    <location>
        <begin position="1"/>
        <end position="59"/>
    </location>
</feature>
<dbReference type="EMBL" id="BARV01001387">
    <property type="protein sequence ID" value="GAH95595.1"/>
    <property type="molecule type" value="Genomic_DNA"/>
</dbReference>
<feature type="compositionally biased region" description="Basic and acidic residues" evidence="1">
    <location>
        <begin position="17"/>
        <end position="39"/>
    </location>
</feature>
<protein>
    <submittedName>
        <fullName evidence="2">Uncharacterized protein</fullName>
    </submittedName>
</protein>
<dbReference type="AlphaFoldDB" id="X1KPP2"/>
<proteinExistence type="predicted"/>
<comment type="caution">
    <text evidence="2">The sequence shown here is derived from an EMBL/GenBank/DDBJ whole genome shotgun (WGS) entry which is preliminary data.</text>
</comment>
<sequence>MPALHDLAHPEGLGSDPKNKEKVRGGGVGAKDRRVRGAVDEGGLEENSVTEYGNAEYFR</sequence>
<organism evidence="2">
    <name type="scientific">marine sediment metagenome</name>
    <dbReference type="NCBI Taxonomy" id="412755"/>
    <lineage>
        <taxon>unclassified sequences</taxon>
        <taxon>metagenomes</taxon>
        <taxon>ecological metagenomes</taxon>
    </lineage>
</organism>